<evidence type="ECO:0000313" key="4">
    <source>
        <dbReference type="Proteomes" id="UP000507470"/>
    </source>
</evidence>
<dbReference type="InterPro" id="IPR016187">
    <property type="entry name" value="CTDL_fold"/>
</dbReference>
<dbReference type="AlphaFoldDB" id="A0A6J8EW18"/>
<proteinExistence type="predicted"/>
<dbReference type="OrthoDB" id="10047605at2759"/>
<dbReference type="SUPFAM" id="SSF57414">
    <property type="entry name" value="Hairpin loop containing domain-like"/>
    <property type="match status" value="1"/>
</dbReference>
<reference evidence="3 4" key="1">
    <citation type="submission" date="2020-06" db="EMBL/GenBank/DDBJ databases">
        <authorList>
            <person name="Li R."/>
            <person name="Bekaert M."/>
        </authorList>
    </citation>
    <scope>NUCLEOTIDE SEQUENCE [LARGE SCALE GENOMIC DNA]</scope>
    <source>
        <strain evidence="4">wild</strain>
    </source>
</reference>
<dbReference type="Pfam" id="PF00024">
    <property type="entry name" value="PAN_1"/>
    <property type="match status" value="1"/>
</dbReference>
<evidence type="ECO:0000259" key="2">
    <source>
        <dbReference type="Pfam" id="PF00024"/>
    </source>
</evidence>
<protein>
    <recommendedName>
        <fullName evidence="2">Apple domain-containing protein</fullName>
    </recommendedName>
</protein>
<feature type="transmembrane region" description="Helical" evidence="1">
    <location>
        <begin position="6"/>
        <end position="23"/>
    </location>
</feature>
<dbReference type="InterPro" id="IPR016186">
    <property type="entry name" value="C-type_lectin-like/link_sf"/>
</dbReference>
<sequence length="161" mass="18241">MVDFSIVFLCVMFSIGFTQLNVVKRNFVTIKNRIILPTSTTVIQQITPSPAVCSSLCSMQETCWCASYDRKTKQCNLDESCSSESELSADALMLRKSIDQLSCRNGWFRNENKCYYFSDDQKTWKDAKIACEDDGGMLVEVESKGANDYLKMKASYPDVLN</sequence>
<gene>
    <name evidence="3" type="ORF">MCOR_56720</name>
</gene>
<dbReference type="SUPFAM" id="SSF56436">
    <property type="entry name" value="C-type lectin-like"/>
    <property type="match status" value="1"/>
</dbReference>
<keyword evidence="1" id="KW-0472">Membrane</keyword>
<keyword evidence="1" id="KW-0812">Transmembrane</keyword>
<feature type="domain" description="Apple" evidence="2">
    <location>
        <begin position="27"/>
        <end position="83"/>
    </location>
</feature>
<keyword evidence="1" id="KW-1133">Transmembrane helix</keyword>
<dbReference type="InterPro" id="IPR003609">
    <property type="entry name" value="Pan_app"/>
</dbReference>
<dbReference type="Proteomes" id="UP000507470">
    <property type="component" value="Unassembled WGS sequence"/>
</dbReference>
<dbReference type="Gene3D" id="3.10.100.10">
    <property type="entry name" value="Mannose-Binding Protein A, subunit A"/>
    <property type="match status" value="1"/>
</dbReference>
<evidence type="ECO:0000313" key="3">
    <source>
        <dbReference type="EMBL" id="CAC5424849.1"/>
    </source>
</evidence>
<evidence type="ECO:0000256" key="1">
    <source>
        <dbReference type="SAM" id="Phobius"/>
    </source>
</evidence>
<accession>A0A6J8EW18</accession>
<organism evidence="3 4">
    <name type="scientific">Mytilus coruscus</name>
    <name type="common">Sea mussel</name>
    <dbReference type="NCBI Taxonomy" id="42192"/>
    <lineage>
        <taxon>Eukaryota</taxon>
        <taxon>Metazoa</taxon>
        <taxon>Spiralia</taxon>
        <taxon>Lophotrochozoa</taxon>
        <taxon>Mollusca</taxon>
        <taxon>Bivalvia</taxon>
        <taxon>Autobranchia</taxon>
        <taxon>Pteriomorphia</taxon>
        <taxon>Mytilida</taxon>
        <taxon>Mytiloidea</taxon>
        <taxon>Mytilidae</taxon>
        <taxon>Mytilinae</taxon>
        <taxon>Mytilus</taxon>
    </lineage>
</organism>
<name>A0A6J8EW18_MYTCO</name>
<dbReference type="EMBL" id="CACVKT020010084">
    <property type="protein sequence ID" value="CAC5424849.1"/>
    <property type="molecule type" value="Genomic_DNA"/>
</dbReference>
<keyword evidence="4" id="KW-1185">Reference proteome</keyword>